<organism evidence="1 2">
    <name type="scientific">Lederbergia citrea</name>
    <dbReference type="NCBI Taxonomy" id="2833581"/>
    <lineage>
        <taxon>Bacteria</taxon>
        <taxon>Bacillati</taxon>
        <taxon>Bacillota</taxon>
        <taxon>Bacilli</taxon>
        <taxon>Bacillales</taxon>
        <taxon>Bacillaceae</taxon>
        <taxon>Lederbergia</taxon>
    </lineage>
</organism>
<protein>
    <submittedName>
        <fullName evidence="1">DUF3813 domain-containing protein</fullName>
    </submittedName>
</protein>
<dbReference type="Pfam" id="PF12758">
    <property type="entry name" value="DUF3813"/>
    <property type="match status" value="1"/>
</dbReference>
<dbReference type="Proteomes" id="UP000676456">
    <property type="component" value="Unassembled WGS sequence"/>
</dbReference>
<comment type="caution">
    <text evidence="1">The sequence shown here is derived from an EMBL/GenBank/DDBJ whole genome shotgun (WGS) entry which is preliminary data.</text>
</comment>
<keyword evidence="2" id="KW-1185">Reference proteome</keyword>
<evidence type="ECO:0000313" key="2">
    <source>
        <dbReference type="Proteomes" id="UP000676456"/>
    </source>
</evidence>
<dbReference type="RefSeq" id="WP_213096359.1">
    <property type="nucleotide sequence ID" value="NZ_JAGYPH010000001.1"/>
</dbReference>
<dbReference type="InterPro" id="IPR024217">
    <property type="entry name" value="DUF3813"/>
</dbReference>
<dbReference type="EMBL" id="JAGYPN010000001">
    <property type="protein sequence ID" value="MBS4221321.1"/>
    <property type="molecule type" value="Genomic_DNA"/>
</dbReference>
<evidence type="ECO:0000313" key="1">
    <source>
        <dbReference type="EMBL" id="MBS4221321.1"/>
    </source>
</evidence>
<dbReference type="AlphaFoldDB" id="A0A942ULW4"/>
<reference evidence="1 2" key="1">
    <citation type="submission" date="2021-05" db="EMBL/GenBank/DDBJ databases">
        <title>Novel Bacillus species.</title>
        <authorList>
            <person name="Liu G."/>
        </authorList>
    </citation>
    <scope>NUCLEOTIDE SEQUENCE [LARGE SCALE GENOMIC DNA]</scope>
    <source>
        <strain evidence="1 2">FJAT-49682</strain>
    </source>
</reference>
<name>A0A942ULW4_9BACI</name>
<sequence>MGKNELFQQARHFVEQAQEVFSSGGSETEKQRAMEIAKNTLSSAYANTTFAEQSQLREFQQTLDSLK</sequence>
<accession>A0A942ULW4</accession>
<proteinExistence type="predicted"/>
<gene>
    <name evidence="1" type="ORF">KHA91_00945</name>
</gene>